<dbReference type="FunFam" id="1.10.290.10:FF:000004">
    <property type="entry name" value="DNA topoisomerase 3"/>
    <property type="match status" value="1"/>
</dbReference>
<dbReference type="GO" id="GO:0000287">
    <property type="term" value="F:magnesium ion binding"/>
    <property type="evidence" value="ECO:0007669"/>
    <property type="project" value="UniProtKB-UniRule"/>
</dbReference>
<evidence type="ECO:0000256" key="5">
    <source>
        <dbReference type="ARBA" id="ARBA00023029"/>
    </source>
</evidence>
<dbReference type="RefSeq" id="WP_171359866.1">
    <property type="nucleotide sequence ID" value="NZ_VTXC01000005.1"/>
</dbReference>
<dbReference type="InterPro" id="IPR023406">
    <property type="entry name" value="Topo_IA_AS"/>
</dbReference>
<comment type="similarity">
    <text evidence="2 8">Belongs to the type IA topoisomerase family.</text>
</comment>
<feature type="binding site" evidence="8">
    <location>
        <position position="104"/>
    </location>
    <ligand>
        <name>Mg(2+)</name>
        <dbReference type="ChEBI" id="CHEBI:18420"/>
        <label>1</label>
        <note>catalytic</note>
    </ligand>
</feature>
<dbReference type="NCBIfam" id="TIGR01056">
    <property type="entry name" value="topB"/>
    <property type="match status" value="1"/>
</dbReference>
<dbReference type="PRINTS" id="PR00417">
    <property type="entry name" value="PRTPISMRASEI"/>
</dbReference>
<feature type="compositionally biased region" description="Basic residues" evidence="9">
    <location>
        <begin position="631"/>
        <end position="649"/>
    </location>
</feature>
<dbReference type="InterPro" id="IPR006171">
    <property type="entry name" value="TOPRIM_dom"/>
</dbReference>
<dbReference type="InterPro" id="IPR034144">
    <property type="entry name" value="TOPRIM_TopoIII"/>
</dbReference>
<evidence type="ECO:0000256" key="1">
    <source>
        <dbReference type="ARBA" id="ARBA00000213"/>
    </source>
</evidence>
<dbReference type="InterPro" id="IPR005738">
    <property type="entry name" value="TopoIII"/>
</dbReference>
<feature type="site" description="Interaction with DNA" evidence="8">
    <location>
        <position position="334"/>
    </location>
</feature>
<dbReference type="HAMAP" id="MF_00953">
    <property type="entry name" value="Topoisom_3_prok"/>
    <property type="match status" value="1"/>
</dbReference>
<feature type="site" description="Interaction with DNA" evidence="8">
    <location>
        <position position="62"/>
    </location>
</feature>
<comment type="caution">
    <text evidence="8">Lacks conserved residue(s) required for the propagation of feature annotation.</text>
</comment>
<evidence type="ECO:0000259" key="10">
    <source>
        <dbReference type="PROSITE" id="PS50880"/>
    </source>
</evidence>
<dbReference type="InterPro" id="IPR003601">
    <property type="entry name" value="Topo_IA_2"/>
</dbReference>
<dbReference type="GO" id="GO:0006281">
    <property type="term" value="P:DNA repair"/>
    <property type="evidence" value="ECO:0007669"/>
    <property type="project" value="TreeGrafter"/>
</dbReference>
<feature type="binding site" evidence="8">
    <location>
        <position position="106"/>
    </location>
    <ligand>
        <name>Mg(2+)</name>
        <dbReference type="ChEBI" id="CHEBI:18420"/>
        <label>2</label>
    </ligand>
</feature>
<proteinExistence type="inferred from homology"/>
<dbReference type="EMBL" id="VTXC01000005">
    <property type="protein sequence ID" value="NOH70244.1"/>
    <property type="molecule type" value="Genomic_DNA"/>
</dbReference>
<feature type="region of interest" description="Disordered" evidence="9">
    <location>
        <begin position="620"/>
        <end position="649"/>
    </location>
</feature>
<comment type="cofactor">
    <cofactor evidence="8">
        <name>Mg(2+)</name>
        <dbReference type="ChEBI" id="CHEBI:18420"/>
    </cofactor>
    <text evidence="8">Binds two Mg(2+) per subunit.</text>
</comment>
<dbReference type="GO" id="GO:0003917">
    <property type="term" value="F:DNA topoisomerase type I (single strand cut, ATP-independent) activity"/>
    <property type="evidence" value="ECO:0007669"/>
    <property type="project" value="UniProtKB-UniRule"/>
</dbReference>
<evidence type="ECO:0000313" key="12">
    <source>
        <dbReference type="EMBL" id="NOH70244.1"/>
    </source>
</evidence>
<dbReference type="InterPro" id="IPR023405">
    <property type="entry name" value="Topo_IA_core_domain"/>
</dbReference>
<keyword evidence="4 8" id="KW-0460">Magnesium</keyword>
<dbReference type="AlphaFoldDB" id="A0A7Y3ZXY2"/>
<dbReference type="PROSITE" id="PS50880">
    <property type="entry name" value="TOPRIM"/>
    <property type="match status" value="1"/>
</dbReference>
<dbReference type="Gene3D" id="1.10.290.10">
    <property type="entry name" value="Topoisomerase I, domain 4"/>
    <property type="match status" value="1"/>
</dbReference>
<organism evidence="12 13">
    <name type="scientific">Vibrio pectenicida</name>
    <dbReference type="NCBI Taxonomy" id="62763"/>
    <lineage>
        <taxon>Bacteria</taxon>
        <taxon>Pseudomonadati</taxon>
        <taxon>Pseudomonadota</taxon>
        <taxon>Gammaproteobacteria</taxon>
        <taxon>Vibrionales</taxon>
        <taxon>Vibrionaceae</taxon>
        <taxon>Vibrio</taxon>
    </lineage>
</organism>
<name>A0A7Y3ZXY2_9VIBR</name>
<dbReference type="PROSITE" id="PS52039">
    <property type="entry name" value="TOPO_IA_2"/>
    <property type="match status" value="1"/>
</dbReference>
<evidence type="ECO:0000256" key="4">
    <source>
        <dbReference type="ARBA" id="ARBA00022842"/>
    </source>
</evidence>
<dbReference type="CDD" id="cd03362">
    <property type="entry name" value="TOPRIM_TopoIA_TopoIII"/>
    <property type="match status" value="1"/>
</dbReference>
<gene>
    <name evidence="8" type="primary">topB</name>
    <name evidence="12" type="ORF">F0225_02665</name>
</gene>
<evidence type="ECO:0000256" key="2">
    <source>
        <dbReference type="ARBA" id="ARBA00009446"/>
    </source>
</evidence>
<keyword evidence="7 8" id="KW-0413">Isomerase</keyword>
<dbReference type="InterPro" id="IPR013824">
    <property type="entry name" value="Topo_IA_cen_sub1"/>
</dbReference>
<feature type="site" description="Interaction with DNA" evidence="8">
    <location>
        <position position="179"/>
    </location>
</feature>
<evidence type="ECO:0000259" key="11">
    <source>
        <dbReference type="PROSITE" id="PS52039"/>
    </source>
</evidence>
<dbReference type="InterPro" id="IPR013826">
    <property type="entry name" value="Topo_IA_cen_sub3"/>
</dbReference>
<dbReference type="InterPro" id="IPR013825">
    <property type="entry name" value="Topo_IA_cen_sub2"/>
</dbReference>
<evidence type="ECO:0000256" key="8">
    <source>
        <dbReference type="HAMAP-Rule" id="MF_00953"/>
    </source>
</evidence>
<evidence type="ECO:0000256" key="6">
    <source>
        <dbReference type="ARBA" id="ARBA00023125"/>
    </source>
</evidence>
<dbReference type="InterPro" id="IPR013497">
    <property type="entry name" value="Topo_IA_cen"/>
</dbReference>
<comment type="function">
    <text evidence="8">Releases the supercoiling and torsional tension of DNA, which is introduced during the DNA replication and transcription, by transiently cleaving and rejoining one strand of the DNA duplex. Introduces a single-strand break via transesterification at a target site in duplex DNA. The scissile phosphodiester is attacked by the catalytic tyrosine of the enzyme, resulting in the formation of a DNA-(5'-phosphotyrosyl)-enzyme intermediate and the expulsion of a 3'-OH DNA strand. The free DNA strand then undergoes passage around the unbroken strand, thus removing DNA supercoils. Finally, in the religation step, the DNA 3'-OH attacks the covalent intermediate to expel the active-site tyrosine and restore the DNA phosphodiester backbone.</text>
</comment>
<dbReference type="PROSITE" id="PS00396">
    <property type="entry name" value="TOPO_IA_1"/>
    <property type="match status" value="1"/>
</dbReference>
<reference evidence="12 13" key="1">
    <citation type="submission" date="2019-09" db="EMBL/GenBank/DDBJ databases">
        <title>Draft genome sequencing and comparative genomics of hatchery-associated Vibrios.</title>
        <authorList>
            <person name="Kehlet-Delgado H."/>
            <person name="Mueller R.S."/>
        </authorList>
    </citation>
    <scope>NUCLEOTIDE SEQUENCE [LARGE SCALE GENOMIC DNA]</scope>
    <source>
        <strain evidence="12 13">99-46-Y</strain>
    </source>
</reference>
<dbReference type="SUPFAM" id="SSF56712">
    <property type="entry name" value="Prokaryotic type I DNA topoisomerase"/>
    <property type="match status" value="1"/>
</dbReference>
<dbReference type="GO" id="GO:0006265">
    <property type="term" value="P:DNA topological change"/>
    <property type="evidence" value="ECO:0007669"/>
    <property type="project" value="UniProtKB-UniRule"/>
</dbReference>
<protein>
    <recommendedName>
        <fullName evidence="8">DNA topoisomerase 3</fullName>
        <ecNumber evidence="8">5.6.2.1</ecNumber>
    </recommendedName>
    <alternativeName>
        <fullName evidence="8">DNA topoisomerase III</fullName>
    </alternativeName>
</protein>
<feature type="binding site" evidence="8">
    <location>
        <position position="8"/>
    </location>
    <ligand>
        <name>Mg(2+)</name>
        <dbReference type="ChEBI" id="CHEBI:18420"/>
        <label>1</label>
        <note>catalytic</note>
    </ligand>
</feature>
<dbReference type="Gene3D" id="1.10.460.10">
    <property type="entry name" value="Topoisomerase I, domain 2"/>
    <property type="match status" value="1"/>
</dbReference>
<dbReference type="InterPro" id="IPR003602">
    <property type="entry name" value="Topo_IA_DNA-bd_dom"/>
</dbReference>
<evidence type="ECO:0000256" key="9">
    <source>
        <dbReference type="SAM" id="MobiDB-lite"/>
    </source>
</evidence>
<evidence type="ECO:0000313" key="13">
    <source>
        <dbReference type="Proteomes" id="UP000565719"/>
    </source>
</evidence>
<feature type="domain" description="Topo IA-type catalytic" evidence="11">
    <location>
        <begin position="156"/>
        <end position="608"/>
    </location>
</feature>
<dbReference type="GO" id="GO:0043597">
    <property type="term" value="C:cytoplasmic replication fork"/>
    <property type="evidence" value="ECO:0007669"/>
    <property type="project" value="TreeGrafter"/>
</dbReference>
<evidence type="ECO:0000256" key="7">
    <source>
        <dbReference type="ARBA" id="ARBA00023235"/>
    </source>
</evidence>
<dbReference type="GO" id="GO:0006310">
    <property type="term" value="P:DNA recombination"/>
    <property type="evidence" value="ECO:0007669"/>
    <property type="project" value="TreeGrafter"/>
</dbReference>
<keyword evidence="5 8" id="KW-0799">Topoisomerase</keyword>
<dbReference type="Gene3D" id="2.70.20.10">
    <property type="entry name" value="Topoisomerase I, domain 3"/>
    <property type="match status" value="1"/>
</dbReference>
<dbReference type="SMART" id="SM00436">
    <property type="entry name" value="TOP1Bc"/>
    <property type="match status" value="1"/>
</dbReference>
<dbReference type="NCBIfam" id="NF005829">
    <property type="entry name" value="PRK07726.1"/>
    <property type="match status" value="1"/>
</dbReference>
<feature type="binding site" evidence="8">
    <location>
        <position position="104"/>
    </location>
    <ligand>
        <name>Mg(2+)</name>
        <dbReference type="ChEBI" id="CHEBI:18420"/>
        <label>2</label>
    </ligand>
</feature>
<comment type="catalytic activity">
    <reaction evidence="1 8">
        <text>ATP-independent breakage of single-stranded DNA, followed by passage and rejoining.</text>
        <dbReference type="EC" id="5.6.2.1"/>
    </reaction>
</comment>
<feature type="site" description="Interaction with DNA" evidence="8">
    <location>
        <position position="171"/>
    </location>
</feature>
<dbReference type="CDD" id="cd00186">
    <property type="entry name" value="TOP1Ac"/>
    <property type="match status" value="1"/>
</dbReference>
<dbReference type="Gene3D" id="3.40.50.140">
    <property type="match status" value="1"/>
</dbReference>
<dbReference type="PANTHER" id="PTHR11390">
    <property type="entry name" value="PROKARYOTIC DNA TOPOISOMERASE"/>
    <property type="match status" value="1"/>
</dbReference>
<dbReference type="SMART" id="SM00493">
    <property type="entry name" value="TOPRIM"/>
    <property type="match status" value="1"/>
</dbReference>
<dbReference type="Pfam" id="PF01131">
    <property type="entry name" value="Topoisom_bac"/>
    <property type="match status" value="1"/>
</dbReference>
<dbReference type="Proteomes" id="UP000565719">
    <property type="component" value="Unassembled WGS sequence"/>
</dbReference>
<dbReference type="SMART" id="SM00437">
    <property type="entry name" value="TOP1Ac"/>
    <property type="match status" value="1"/>
</dbReference>
<keyword evidence="3 8" id="KW-0479">Metal-binding</keyword>
<evidence type="ECO:0000256" key="3">
    <source>
        <dbReference type="ARBA" id="ARBA00022723"/>
    </source>
</evidence>
<sequence length="649" mass="72385">MSRLFIAEKPSLGRAIAAALPNPQKKDQGFIRCGNGDVVTWCIGHLLEQVEPDAYDDRYKKWSMSDLPIVPQQWQLRPRKSASKQLTVVKKLLKDFSNIIHAGDPDREGQLLVDEVLDYCKVTKAKQASAQRLLISDLNLPAVKRALNQMRSNQEFIPLSVSALARSRADWLYGMNMSRAYTLLGQQAGYQGVLSVGRVQTPVLGLVVRRDEEIENFVPRDYFTLHALIPYQDGVSQFDIRARWKPSEACLPWQDEEGRVLNRKLVENVAHRIINQTAKVVESEQKQTKQAPPLPYSLSALQIDAAKRFGLSAQQVLDTCQALYEKHKLITYPRSDSRYLPVEHYAEASSVCDAISQNAKDLTSAVSGANLSLKSKAWNDKKVDAHHAIIPTPKKASVNALSANESKIYQQIARQYLIQFYPAAVYAEAKLVFDIAGGTFVAKGRQLVSAGWKALLGKIDEQETGVDAVPPLPQGSVLTCREGEIKDRKTEPPKYFTEASLLQAMTGIARFVADKELKKILRETDGLGTEATRAGILDTLFKRQLLKRQGKTIVSSPAGRGLVHALPAESTYPDMTAHWEHQLQGMAERNQAYQPFMSALQGQIDGLMQQIKSQPVPESLRHLPKVERPAFKRKRGGRAKYSGKKRAAS</sequence>
<feature type="region of interest" description="Interaction with DNA" evidence="8">
    <location>
        <begin position="195"/>
        <end position="200"/>
    </location>
</feature>
<dbReference type="PANTHER" id="PTHR11390:SF21">
    <property type="entry name" value="DNA TOPOISOMERASE 3-ALPHA"/>
    <property type="match status" value="1"/>
</dbReference>
<feature type="compositionally biased region" description="Basic and acidic residues" evidence="9">
    <location>
        <begin position="620"/>
        <end position="630"/>
    </location>
</feature>
<dbReference type="InterPro" id="IPR000380">
    <property type="entry name" value="Topo_IA"/>
</dbReference>
<dbReference type="Pfam" id="PF01751">
    <property type="entry name" value="Toprim"/>
    <property type="match status" value="1"/>
</dbReference>
<feature type="active site" description="O-(5'-phospho-DNA)-tyrosine intermediate" evidence="8">
    <location>
        <position position="332"/>
    </location>
</feature>
<comment type="caution">
    <text evidence="12">The sequence shown here is derived from an EMBL/GenBank/DDBJ whole genome shotgun (WGS) entry which is preliminary data.</text>
</comment>
<feature type="domain" description="Toprim" evidence="10">
    <location>
        <begin position="2"/>
        <end position="130"/>
    </location>
</feature>
<dbReference type="EC" id="5.6.2.1" evidence="8"/>
<accession>A0A7Y3ZXY2</accession>
<keyword evidence="6 8" id="KW-0238">DNA-binding</keyword>
<dbReference type="FunFam" id="3.40.50.140:FF:000004">
    <property type="entry name" value="DNA topoisomerase 3"/>
    <property type="match status" value="1"/>
</dbReference>
<dbReference type="GO" id="GO:0003677">
    <property type="term" value="F:DNA binding"/>
    <property type="evidence" value="ECO:0007669"/>
    <property type="project" value="UniProtKB-KW"/>
</dbReference>